<gene>
    <name evidence="2" type="ORF">N5B56_12690</name>
</gene>
<dbReference type="RefSeq" id="WP_260979126.1">
    <property type="nucleotide sequence ID" value="NZ_JAODBU010000014.1"/>
</dbReference>
<keyword evidence="1" id="KW-0472">Membrane</keyword>
<sequence>MNHLKDEEIISYYNHKLEQNEEINLLNHVSQCLVCAEKFANLFPVEELISPTDNLKYEIKEKINDEKNQKIIKTNGEIHKTKANIIPLNKYKNRKTELILYSSKVVAAAGIAVLMVFNMDSIKPNLVGTKIETMKQLNNKFSISRMLQQYTEKIGAGMKNISGGIAENLEFDKGVYKDEKAKK</sequence>
<dbReference type="EMBL" id="JAODBU010000014">
    <property type="protein sequence ID" value="MCT7399924.1"/>
    <property type="molecule type" value="Genomic_DNA"/>
</dbReference>
<keyword evidence="1" id="KW-1133">Transmembrane helix</keyword>
<feature type="transmembrane region" description="Helical" evidence="1">
    <location>
        <begin position="98"/>
        <end position="117"/>
    </location>
</feature>
<keyword evidence="1" id="KW-0812">Transmembrane</keyword>
<accession>A0ABT2M320</accession>
<proteinExistence type="predicted"/>
<protein>
    <recommendedName>
        <fullName evidence="4">Zinc-finger domain-containing protein</fullName>
    </recommendedName>
</protein>
<keyword evidence="3" id="KW-1185">Reference proteome</keyword>
<evidence type="ECO:0008006" key="4">
    <source>
        <dbReference type="Google" id="ProtNLM"/>
    </source>
</evidence>
<evidence type="ECO:0000256" key="1">
    <source>
        <dbReference type="SAM" id="Phobius"/>
    </source>
</evidence>
<name>A0ABT2M320_9FIRM</name>
<reference evidence="2" key="1">
    <citation type="submission" date="2022-09" db="EMBL/GenBank/DDBJ databases">
        <title>Eubacterium sp. LFL-14 isolated from human feces.</title>
        <authorList>
            <person name="Liu F."/>
        </authorList>
    </citation>
    <scope>NUCLEOTIDE SEQUENCE</scope>
    <source>
        <strain evidence="2">LFL-14</strain>
    </source>
</reference>
<dbReference type="Proteomes" id="UP001431199">
    <property type="component" value="Unassembled WGS sequence"/>
</dbReference>
<evidence type="ECO:0000313" key="3">
    <source>
        <dbReference type="Proteomes" id="UP001431199"/>
    </source>
</evidence>
<evidence type="ECO:0000313" key="2">
    <source>
        <dbReference type="EMBL" id="MCT7399924.1"/>
    </source>
</evidence>
<organism evidence="2 3">
    <name type="scientific">Eubacterium album</name>
    <dbReference type="NCBI Taxonomy" id="2978477"/>
    <lineage>
        <taxon>Bacteria</taxon>
        <taxon>Bacillati</taxon>
        <taxon>Bacillota</taxon>
        <taxon>Clostridia</taxon>
        <taxon>Eubacteriales</taxon>
        <taxon>Eubacteriaceae</taxon>
        <taxon>Eubacterium</taxon>
    </lineage>
</organism>
<comment type="caution">
    <text evidence="2">The sequence shown here is derived from an EMBL/GenBank/DDBJ whole genome shotgun (WGS) entry which is preliminary data.</text>
</comment>